<organism evidence="1">
    <name type="scientific">bioreactor metagenome</name>
    <dbReference type="NCBI Taxonomy" id="1076179"/>
    <lineage>
        <taxon>unclassified sequences</taxon>
        <taxon>metagenomes</taxon>
        <taxon>ecological metagenomes</taxon>
    </lineage>
</organism>
<comment type="caution">
    <text evidence="1">The sequence shown here is derived from an EMBL/GenBank/DDBJ whole genome shotgun (WGS) entry which is preliminary data.</text>
</comment>
<sequence>MKRVIDGRIYDTDKAILIGEYSHLSPTDFNFFFAGLYQTARSKRFFLAGKGGPMTAFGRHCSDGSWTFGEKIIPLTDQDAREWAEKYVKYEDAKKYFTIEEA</sequence>
<reference evidence="1" key="1">
    <citation type="submission" date="2019-08" db="EMBL/GenBank/DDBJ databases">
        <authorList>
            <person name="Kucharzyk K."/>
            <person name="Murdoch R.W."/>
            <person name="Higgins S."/>
            <person name="Loffler F."/>
        </authorList>
    </citation>
    <scope>NUCLEOTIDE SEQUENCE</scope>
</reference>
<accession>A0A645FN75</accession>
<dbReference type="AlphaFoldDB" id="A0A645FN75"/>
<proteinExistence type="predicted"/>
<dbReference type="EMBL" id="VSSQ01062750">
    <property type="protein sequence ID" value="MPN15877.1"/>
    <property type="molecule type" value="Genomic_DNA"/>
</dbReference>
<evidence type="ECO:0000313" key="1">
    <source>
        <dbReference type="EMBL" id="MPN15877.1"/>
    </source>
</evidence>
<gene>
    <name evidence="1" type="ORF">SDC9_163213</name>
</gene>
<name>A0A645FN75_9ZZZZ</name>
<protein>
    <submittedName>
        <fullName evidence="1">Uncharacterized protein</fullName>
    </submittedName>
</protein>